<gene>
    <name evidence="11" type="ORF">UCMB321_3356</name>
</gene>
<evidence type="ECO:0000256" key="2">
    <source>
        <dbReference type="ARBA" id="ARBA00022475"/>
    </source>
</evidence>
<evidence type="ECO:0000256" key="1">
    <source>
        <dbReference type="ARBA" id="ARBA00004236"/>
    </source>
</evidence>
<dbReference type="PATRIC" id="fig|226910.6.peg.3345"/>
<evidence type="ECO:0000313" key="12">
    <source>
        <dbReference type="Proteomes" id="UP000031535"/>
    </source>
</evidence>
<comment type="similarity">
    <text evidence="8">Belongs to the methyl-accepting chemotaxis (MCP) protein family.</text>
</comment>
<keyword evidence="2" id="KW-1003">Cell membrane</keyword>
<dbReference type="PROSITE" id="PS50111">
    <property type="entry name" value="CHEMOTAXIS_TRANSDUC_2"/>
    <property type="match status" value="1"/>
</dbReference>
<evidence type="ECO:0000256" key="7">
    <source>
        <dbReference type="ARBA" id="ARBA00023224"/>
    </source>
</evidence>
<dbReference type="GO" id="GO:0005886">
    <property type="term" value="C:plasma membrane"/>
    <property type="evidence" value="ECO:0007669"/>
    <property type="project" value="UniProtKB-SubCell"/>
</dbReference>
<dbReference type="GO" id="GO:0007165">
    <property type="term" value="P:signal transduction"/>
    <property type="evidence" value="ECO:0007669"/>
    <property type="project" value="UniProtKB-KW"/>
</dbReference>
<evidence type="ECO:0000313" key="11">
    <source>
        <dbReference type="EMBL" id="KIH82901.1"/>
    </source>
</evidence>
<reference evidence="11 12" key="1">
    <citation type="submission" date="2015-01" db="EMBL/GenBank/DDBJ databases">
        <title>Complete genome of Pseudomonas batumici UCM B-321 producer of the batumin antibiotic with strong antistaphilococcal and potential anticancer activity.</title>
        <authorList>
            <person name="Klochko V.V."/>
            <person name="Zelena L.B."/>
            <person name="Elena K.A."/>
            <person name="Reva O.N."/>
        </authorList>
    </citation>
    <scope>NUCLEOTIDE SEQUENCE [LARGE SCALE GENOMIC DNA]</scope>
    <source>
        <strain evidence="11 12">UCM B-321</strain>
    </source>
</reference>
<comment type="subcellular location">
    <subcellularLocation>
        <location evidence="1">Cell membrane</location>
    </subcellularLocation>
</comment>
<dbReference type="EMBL" id="JXDG01000042">
    <property type="protein sequence ID" value="KIH82901.1"/>
    <property type="molecule type" value="Genomic_DNA"/>
</dbReference>
<keyword evidence="3" id="KW-0488">Methylation</keyword>
<keyword evidence="6" id="KW-0472">Membrane</keyword>
<dbReference type="AlphaFoldDB" id="A0A0C2I0Q4"/>
<evidence type="ECO:0000256" key="6">
    <source>
        <dbReference type="ARBA" id="ARBA00023136"/>
    </source>
</evidence>
<accession>A0A0C2I0Q4</accession>
<evidence type="ECO:0000256" key="9">
    <source>
        <dbReference type="PROSITE-ProRule" id="PRU00284"/>
    </source>
</evidence>
<feature type="domain" description="Methyl-accepting transducer" evidence="10">
    <location>
        <begin position="1"/>
        <end position="91"/>
    </location>
</feature>
<keyword evidence="12" id="KW-1185">Reference proteome</keyword>
<dbReference type="Proteomes" id="UP000031535">
    <property type="component" value="Unassembled WGS sequence"/>
</dbReference>
<dbReference type="InterPro" id="IPR004090">
    <property type="entry name" value="Chemotax_Me-accpt_rcpt"/>
</dbReference>
<sequence length="91" mass="9771">MRAGEAGRGFAVVADEVRTLAHRTQQSTLEIEKMIANIQSSTGIAVDSIQLNSERASSTLEVTRISGTMLEQIFVSISEINTISEQGFQGG</sequence>
<dbReference type="Pfam" id="PF00015">
    <property type="entry name" value="MCPsignal"/>
    <property type="match status" value="1"/>
</dbReference>
<dbReference type="PANTHER" id="PTHR32089:SF112">
    <property type="entry name" value="LYSOZYME-LIKE PROTEIN-RELATED"/>
    <property type="match status" value="1"/>
</dbReference>
<evidence type="ECO:0000256" key="8">
    <source>
        <dbReference type="ARBA" id="ARBA00029447"/>
    </source>
</evidence>
<keyword evidence="5" id="KW-1133">Transmembrane helix</keyword>
<dbReference type="STRING" id="226910.UCMB321_3356"/>
<evidence type="ECO:0000256" key="5">
    <source>
        <dbReference type="ARBA" id="ARBA00022989"/>
    </source>
</evidence>
<evidence type="ECO:0000256" key="4">
    <source>
        <dbReference type="ARBA" id="ARBA00022692"/>
    </source>
</evidence>
<dbReference type="InterPro" id="IPR004089">
    <property type="entry name" value="MCPsignal_dom"/>
</dbReference>
<protein>
    <submittedName>
        <fullName evidence="11">Methyl-accepting chemotaxis protein</fullName>
    </submittedName>
</protein>
<keyword evidence="4" id="KW-0812">Transmembrane</keyword>
<evidence type="ECO:0000256" key="3">
    <source>
        <dbReference type="ARBA" id="ARBA00022481"/>
    </source>
</evidence>
<dbReference type="PANTHER" id="PTHR32089">
    <property type="entry name" value="METHYL-ACCEPTING CHEMOTAXIS PROTEIN MCPB"/>
    <property type="match status" value="1"/>
</dbReference>
<evidence type="ECO:0000259" key="10">
    <source>
        <dbReference type="PROSITE" id="PS50111"/>
    </source>
</evidence>
<organism evidence="11 12">
    <name type="scientific">Pseudomonas batumici</name>
    <dbReference type="NCBI Taxonomy" id="226910"/>
    <lineage>
        <taxon>Bacteria</taxon>
        <taxon>Pseudomonadati</taxon>
        <taxon>Pseudomonadota</taxon>
        <taxon>Gammaproteobacteria</taxon>
        <taxon>Pseudomonadales</taxon>
        <taxon>Pseudomonadaceae</taxon>
        <taxon>Pseudomonas</taxon>
    </lineage>
</organism>
<comment type="caution">
    <text evidence="11">The sequence shown here is derived from an EMBL/GenBank/DDBJ whole genome shotgun (WGS) entry which is preliminary data.</text>
</comment>
<proteinExistence type="inferred from homology"/>
<dbReference type="GO" id="GO:0006935">
    <property type="term" value="P:chemotaxis"/>
    <property type="evidence" value="ECO:0007669"/>
    <property type="project" value="InterPro"/>
</dbReference>
<dbReference type="PRINTS" id="PR00260">
    <property type="entry name" value="CHEMTRNSDUCR"/>
</dbReference>
<dbReference type="SUPFAM" id="SSF58104">
    <property type="entry name" value="Methyl-accepting chemotaxis protein (MCP) signaling domain"/>
    <property type="match status" value="1"/>
</dbReference>
<dbReference type="Gene3D" id="1.10.287.950">
    <property type="entry name" value="Methyl-accepting chemotaxis protein"/>
    <property type="match status" value="1"/>
</dbReference>
<keyword evidence="7 9" id="KW-0807">Transducer</keyword>
<dbReference type="GO" id="GO:0004888">
    <property type="term" value="F:transmembrane signaling receptor activity"/>
    <property type="evidence" value="ECO:0007669"/>
    <property type="project" value="InterPro"/>
</dbReference>
<name>A0A0C2I0Q4_9PSED</name>